<dbReference type="PANTHER" id="PTHR31659">
    <property type="entry name" value="PROTEIN: UPF0503-LIKE PROTEIN, PUTATIVE (DUF740)-RELATED"/>
    <property type="match status" value="1"/>
</dbReference>
<dbReference type="STRING" id="157652.A0A371GC31"/>
<sequence length="585" mass="65818">MTSKTHRFTTCHRHPSTPVTGFCASCLRERLAGIDSTSASPELRRTKSFSGHTADAPSSSVPEPRRRSCEVRPPPPRGSLSDLLNRDDERKKKPPNRSVEIRSGTAGVEISENDRGDAVRVSADDDVEEKTMKEFIDLELRSKKNSGRDFRVIAASFRDVFSKRLTKWRRKQNPKRNGNNAGASAGVDSVSVEVEKLGLRTLRETQSEVGEYGLALGRRSCDTDPRLSVDDSRFSFDAPRASWDGYLIGKAYPRVSPMVGVGDRVLVEEEEEGEVSLENGEECCPGGSAQTKHYYSDWHRRRRSFDRSNSRRKSTMGDVDELRVISNAKVSPATSELFYGAKVLITENDLRDVNLKPLNSVQSDSVIESASTIDACDVAIGDDQKGLNRFHKWGRLWSKLGLMQRRREDRLGEGEYAAGDVINKPIAESLQKLRRVVNGQASESVSQKLIRSYSVSCRDPCRMGGLVNDFGGSETKGHVLNGREKLMLQRNRSVRYSPSNVDNGLLRFYLTPLKSYRRSRSGKSSLKNSNPTARSSKRTIFCLFRNHWHQKTVMKKGFQLVKLFHILLVFRQCRGHSIMQLKRNA</sequence>
<proteinExistence type="predicted"/>
<dbReference type="AlphaFoldDB" id="A0A371GC31"/>
<evidence type="ECO:0000313" key="3">
    <source>
        <dbReference type="Proteomes" id="UP000257109"/>
    </source>
</evidence>
<dbReference type="Proteomes" id="UP000257109">
    <property type="component" value="Unassembled WGS sequence"/>
</dbReference>
<evidence type="ECO:0000313" key="2">
    <source>
        <dbReference type="EMBL" id="RDX88114.1"/>
    </source>
</evidence>
<dbReference type="PANTHER" id="PTHR31659:SF0">
    <property type="entry name" value="EMB|CAB61945.1"/>
    <property type="match status" value="1"/>
</dbReference>
<protein>
    <submittedName>
        <fullName evidence="2">UPF0503 protein, chloroplastic</fullName>
    </submittedName>
</protein>
<reference evidence="2" key="1">
    <citation type="submission" date="2018-05" db="EMBL/GenBank/DDBJ databases">
        <title>Draft genome of Mucuna pruriens seed.</title>
        <authorList>
            <person name="Nnadi N.E."/>
            <person name="Vos R."/>
            <person name="Hasami M.H."/>
            <person name="Devisetty U.K."/>
            <person name="Aguiy J.C."/>
        </authorList>
    </citation>
    <scope>NUCLEOTIDE SEQUENCE [LARGE SCALE GENOMIC DNA]</scope>
    <source>
        <strain evidence="2">JCA_2017</strain>
    </source>
</reference>
<dbReference type="InterPro" id="IPR008004">
    <property type="entry name" value="OCTOPUS-like"/>
</dbReference>
<dbReference type="OrthoDB" id="758624at2759"/>
<feature type="region of interest" description="Disordered" evidence="1">
    <location>
        <begin position="36"/>
        <end position="122"/>
    </location>
</feature>
<keyword evidence="3" id="KW-1185">Reference proteome</keyword>
<feature type="non-terminal residue" evidence="2">
    <location>
        <position position="1"/>
    </location>
</feature>
<name>A0A371GC31_MUCPR</name>
<organism evidence="2 3">
    <name type="scientific">Mucuna pruriens</name>
    <name type="common">Velvet bean</name>
    <name type="synonym">Dolichos pruriens</name>
    <dbReference type="NCBI Taxonomy" id="157652"/>
    <lineage>
        <taxon>Eukaryota</taxon>
        <taxon>Viridiplantae</taxon>
        <taxon>Streptophyta</taxon>
        <taxon>Embryophyta</taxon>
        <taxon>Tracheophyta</taxon>
        <taxon>Spermatophyta</taxon>
        <taxon>Magnoliopsida</taxon>
        <taxon>eudicotyledons</taxon>
        <taxon>Gunneridae</taxon>
        <taxon>Pentapetalae</taxon>
        <taxon>rosids</taxon>
        <taxon>fabids</taxon>
        <taxon>Fabales</taxon>
        <taxon>Fabaceae</taxon>
        <taxon>Papilionoideae</taxon>
        <taxon>50 kb inversion clade</taxon>
        <taxon>NPAAA clade</taxon>
        <taxon>indigoferoid/millettioid clade</taxon>
        <taxon>Phaseoleae</taxon>
        <taxon>Mucuna</taxon>
    </lineage>
</organism>
<gene>
    <name evidence="2" type="ORF">CR513_30329</name>
</gene>
<comment type="caution">
    <text evidence="2">The sequence shown here is derived from an EMBL/GenBank/DDBJ whole genome shotgun (WGS) entry which is preliminary data.</text>
</comment>
<evidence type="ECO:0000256" key="1">
    <source>
        <dbReference type="SAM" id="MobiDB-lite"/>
    </source>
</evidence>
<accession>A0A371GC31</accession>
<dbReference type="EMBL" id="QJKJ01006048">
    <property type="protein sequence ID" value="RDX88114.1"/>
    <property type="molecule type" value="Genomic_DNA"/>
</dbReference>
<dbReference type="Pfam" id="PF05340">
    <property type="entry name" value="DUF740"/>
    <property type="match status" value="2"/>
</dbReference>